<dbReference type="eggNOG" id="COG0164">
    <property type="taxonomic scope" value="Bacteria"/>
</dbReference>
<dbReference type="PROSITE" id="PS51975">
    <property type="entry name" value="RNASE_H_2"/>
    <property type="match status" value="1"/>
</dbReference>
<dbReference type="GO" id="GO:0030145">
    <property type="term" value="F:manganese ion binding"/>
    <property type="evidence" value="ECO:0007669"/>
    <property type="project" value="UniProtKB-UniRule"/>
</dbReference>
<dbReference type="PANTHER" id="PTHR10954:SF18">
    <property type="entry name" value="RIBONUCLEASE HII"/>
    <property type="match status" value="1"/>
</dbReference>
<comment type="catalytic activity">
    <reaction evidence="1 14 15 16">
        <text>Endonucleolytic cleavage to 5'-phosphomonoester.</text>
        <dbReference type="EC" id="3.1.26.4"/>
    </reaction>
</comment>
<evidence type="ECO:0000256" key="2">
    <source>
        <dbReference type="ARBA" id="ARBA00001946"/>
    </source>
</evidence>
<gene>
    <name evidence="18" type="primary">rnhB_1</name>
    <name evidence="14" type="synonym">rnhB</name>
    <name evidence="18" type="ORF">HMPREF1250_1922</name>
</gene>
<dbReference type="PANTHER" id="PTHR10954">
    <property type="entry name" value="RIBONUCLEASE H2 SUBUNIT A"/>
    <property type="match status" value="1"/>
</dbReference>
<dbReference type="GO" id="GO:0006298">
    <property type="term" value="P:mismatch repair"/>
    <property type="evidence" value="ECO:0007669"/>
    <property type="project" value="TreeGrafter"/>
</dbReference>
<dbReference type="GO" id="GO:0043137">
    <property type="term" value="P:DNA replication, removal of RNA primer"/>
    <property type="evidence" value="ECO:0007669"/>
    <property type="project" value="TreeGrafter"/>
</dbReference>
<evidence type="ECO:0000256" key="4">
    <source>
        <dbReference type="ARBA" id="ARBA00004496"/>
    </source>
</evidence>
<dbReference type="RefSeq" id="WP_023052860.1">
    <property type="nucleotide sequence ID" value="NZ_AWXA01000007.1"/>
</dbReference>
<keyword evidence="10 14" id="KW-0479">Metal-binding</keyword>
<evidence type="ECO:0000256" key="10">
    <source>
        <dbReference type="ARBA" id="ARBA00022723"/>
    </source>
</evidence>
<evidence type="ECO:0000256" key="13">
    <source>
        <dbReference type="ARBA" id="ARBA00023211"/>
    </source>
</evidence>
<evidence type="ECO:0000256" key="8">
    <source>
        <dbReference type="ARBA" id="ARBA00022490"/>
    </source>
</evidence>
<dbReference type="GO" id="GO:0003723">
    <property type="term" value="F:RNA binding"/>
    <property type="evidence" value="ECO:0007669"/>
    <property type="project" value="UniProtKB-UniRule"/>
</dbReference>
<dbReference type="NCBIfam" id="NF000595">
    <property type="entry name" value="PRK00015.1-3"/>
    <property type="match status" value="1"/>
</dbReference>
<name>U7USU2_9FIRM</name>
<evidence type="ECO:0000256" key="5">
    <source>
        <dbReference type="ARBA" id="ARBA00007383"/>
    </source>
</evidence>
<dbReference type="Proteomes" id="UP000017090">
    <property type="component" value="Unassembled WGS sequence"/>
</dbReference>
<dbReference type="GO" id="GO:0005737">
    <property type="term" value="C:cytoplasm"/>
    <property type="evidence" value="ECO:0007669"/>
    <property type="project" value="UniProtKB-SubCell"/>
</dbReference>
<dbReference type="HAMAP" id="MF_00052_B">
    <property type="entry name" value="RNase_HII_B"/>
    <property type="match status" value="1"/>
</dbReference>
<evidence type="ECO:0000256" key="1">
    <source>
        <dbReference type="ARBA" id="ARBA00000077"/>
    </source>
</evidence>
<evidence type="ECO:0000256" key="9">
    <source>
        <dbReference type="ARBA" id="ARBA00022722"/>
    </source>
</evidence>
<feature type="binding site" evidence="14 15">
    <location>
        <position position="172"/>
    </location>
    <ligand>
        <name>a divalent metal cation</name>
        <dbReference type="ChEBI" id="CHEBI:60240"/>
    </ligand>
</feature>
<comment type="subcellular location">
    <subcellularLocation>
        <location evidence="4 14">Cytoplasm</location>
    </subcellularLocation>
</comment>
<dbReference type="Gene3D" id="3.30.420.10">
    <property type="entry name" value="Ribonuclease H-like superfamily/Ribonuclease H"/>
    <property type="match status" value="1"/>
</dbReference>
<evidence type="ECO:0000256" key="11">
    <source>
        <dbReference type="ARBA" id="ARBA00022759"/>
    </source>
</evidence>
<dbReference type="Pfam" id="PF01351">
    <property type="entry name" value="RNase_HII"/>
    <property type="match status" value="1"/>
</dbReference>
<comment type="caution">
    <text evidence="18">The sequence shown here is derived from an EMBL/GenBank/DDBJ whole genome shotgun (WGS) entry which is preliminary data.</text>
</comment>
<comment type="cofactor">
    <cofactor evidence="14 15">
        <name>Mn(2+)</name>
        <dbReference type="ChEBI" id="CHEBI:29035"/>
    </cofactor>
    <cofactor evidence="14 15">
        <name>Mg(2+)</name>
        <dbReference type="ChEBI" id="CHEBI:18420"/>
    </cofactor>
    <text evidence="14 15">Manganese or magnesium. Binds 1 divalent metal ion per monomer in the absence of substrate. May bind a second metal ion after substrate binding.</text>
</comment>
<dbReference type="InterPro" id="IPR024567">
    <property type="entry name" value="RNase_HII/HIII_dom"/>
</dbReference>
<keyword evidence="8 14" id="KW-0963">Cytoplasm</keyword>
<evidence type="ECO:0000256" key="14">
    <source>
        <dbReference type="HAMAP-Rule" id="MF_00052"/>
    </source>
</evidence>
<evidence type="ECO:0000256" key="6">
    <source>
        <dbReference type="ARBA" id="ARBA00012180"/>
    </source>
</evidence>
<dbReference type="OrthoDB" id="9803420at2"/>
<keyword evidence="9 14" id="KW-0540">Nuclease</keyword>
<feature type="binding site" evidence="14 15">
    <location>
        <position position="81"/>
    </location>
    <ligand>
        <name>a divalent metal cation</name>
        <dbReference type="ChEBI" id="CHEBI:60240"/>
    </ligand>
</feature>
<evidence type="ECO:0000256" key="12">
    <source>
        <dbReference type="ARBA" id="ARBA00022801"/>
    </source>
</evidence>
<sequence>MNSGDFTVAELQKLLLSPDADKTAILTAMRGDARRSVRNLATSFFKRMQRQAEELKRLEEMYRLEKAYYDRGIFHVAGVDEAGRGPIAGPVMIAAVILPPLWVCPGLNDSKKVSPKKRDRLYDEIMTHAVAVSCIAKTEKEIDELDIYHATQAGMYEAVNTLSTAAEAVLCDAMPLPQLSVPHRSIIGGDALSASIAAASIIAKVTRDRLMQEYDRAYPAYGFAVHKGYLTQRHRDAVLAFGPCPIHRRSFEPIKSMIK</sequence>
<evidence type="ECO:0000256" key="7">
    <source>
        <dbReference type="ARBA" id="ARBA00019179"/>
    </source>
</evidence>
<comment type="cofactor">
    <cofactor evidence="2">
        <name>Mg(2+)</name>
        <dbReference type="ChEBI" id="CHEBI:18420"/>
    </cofactor>
</comment>
<keyword evidence="19" id="KW-1185">Reference proteome</keyword>
<comment type="similarity">
    <text evidence="5 14 16">Belongs to the RNase HII family.</text>
</comment>
<dbReference type="FunFam" id="3.30.420.10:FF:000006">
    <property type="entry name" value="Ribonuclease HII"/>
    <property type="match status" value="1"/>
</dbReference>
<dbReference type="GO" id="GO:0032299">
    <property type="term" value="C:ribonuclease H2 complex"/>
    <property type="evidence" value="ECO:0007669"/>
    <property type="project" value="TreeGrafter"/>
</dbReference>
<dbReference type="CDD" id="cd07182">
    <property type="entry name" value="RNase_HII_bacteria_HII_like"/>
    <property type="match status" value="1"/>
</dbReference>
<dbReference type="SUPFAM" id="SSF53098">
    <property type="entry name" value="Ribonuclease H-like"/>
    <property type="match status" value="1"/>
</dbReference>
<dbReference type="InterPro" id="IPR036397">
    <property type="entry name" value="RNaseH_sf"/>
</dbReference>
<keyword evidence="11 14" id="KW-0255">Endonuclease</keyword>
<evidence type="ECO:0000256" key="16">
    <source>
        <dbReference type="RuleBase" id="RU003515"/>
    </source>
</evidence>
<dbReference type="EMBL" id="AWXA01000007">
    <property type="protein sequence ID" value="ERT61964.1"/>
    <property type="molecule type" value="Genomic_DNA"/>
</dbReference>
<reference evidence="18 19" key="1">
    <citation type="submission" date="2013-09" db="EMBL/GenBank/DDBJ databases">
        <authorList>
            <person name="Durkin A.S."/>
            <person name="Haft D.R."/>
            <person name="McCorrison J."/>
            <person name="Torralba M."/>
            <person name="Gillis M."/>
            <person name="Haft D.H."/>
            <person name="Methe B."/>
            <person name="Sutton G."/>
            <person name="Nelson K.E."/>
        </authorList>
    </citation>
    <scope>NUCLEOTIDE SEQUENCE [LARGE SCALE GENOMIC DNA]</scope>
    <source>
        <strain evidence="18 19">BV3C16-1</strain>
    </source>
</reference>
<organism evidence="18 19">
    <name type="scientific">Megasphaera vaginalis</name>
    <name type="common">ex Srinivasan et al. 2021</name>
    <dbReference type="NCBI Taxonomy" id="1111454"/>
    <lineage>
        <taxon>Bacteria</taxon>
        <taxon>Bacillati</taxon>
        <taxon>Bacillota</taxon>
        <taxon>Negativicutes</taxon>
        <taxon>Veillonellales</taxon>
        <taxon>Veillonellaceae</taxon>
        <taxon>Megasphaera</taxon>
    </lineage>
</organism>
<keyword evidence="13 14" id="KW-0464">Manganese</keyword>
<evidence type="ECO:0000313" key="18">
    <source>
        <dbReference type="EMBL" id="ERT61964.1"/>
    </source>
</evidence>
<keyword evidence="12 14" id="KW-0378">Hydrolase</keyword>
<evidence type="ECO:0000259" key="17">
    <source>
        <dbReference type="PROSITE" id="PS51975"/>
    </source>
</evidence>
<dbReference type="AlphaFoldDB" id="U7USU2"/>
<dbReference type="InterPro" id="IPR001352">
    <property type="entry name" value="RNase_HII/HIII"/>
</dbReference>
<dbReference type="EC" id="3.1.26.4" evidence="6 14"/>
<dbReference type="NCBIfam" id="NF000594">
    <property type="entry name" value="PRK00015.1-1"/>
    <property type="match status" value="1"/>
</dbReference>
<dbReference type="InterPro" id="IPR022898">
    <property type="entry name" value="RNase_HII"/>
</dbReference>
<protein>
    <recommendedName>
        <fullName evidence="7 14">Ribonuclease HII</fullName>
        <shortName evidence="14">RNase HII</shortName>
        <ecNumber evidence="6 14">3.1.26.4</ecNumber>
    </recommendedName>
</protein>
<evidence type="ECO:0000313" key="19">
    <source>
        <dbReference type="Proteomes" id="UP000017090"/>
    </source>
</evidence>
<dbReference type="GO" id="GO:0004523">
    <property type="term" value="F:RNA-DNA hybrid ribonuclease activity"/>
    <property type="evidence" value="ECO:0007669"/>
    <property type="project" value="UniProtKB-UniRule"/>
</dbReference>
<proteinExistence type="inferred from homology"/>
<feature type="binding site" evidence="14 15">
    <location>
        <position position="80"/>
    </location>
    <ligand>
        <name>a divalent metal cation</name>
        <dbReference type="ChEBI" id="CHEBI:60240"/>
    </ligand>
</feature>
<dbReference type="STRING" id="1111454.HMPREF1250_1922"/>
<accession>U7USU2</accession>
<dbReference type="PATRIC" id="fig|1111454.3.peg.257"/>
<evidence type="ECO:0000256" key="3">
    <source>
        <dbReference type="ARBA" id="ARBA00004065"/>
    </source>
</evidence>
<dbReference type="InterPro" id="IPR012337">
    <property type="entry name" value="RNaseH-like_sf"/>
</dbReference>
<evidence type="ECO:0000256" key="15">
    <source>
        <dbReference type="PROSITE-ProRule" id="PRU01319"/>
    </source>
</evidence>
<comment type="function">
    <text evidence="3 14 16">Endonuclease that specifically degrades the RNA of RNA-DNA hybrids.</text>
</comment>
<feature type="domain" description="RNase H type-2" evidence="17">
    <location>
        <begin position="74"/>
        <end position="259"/>
    </location>
</feature>